<accession>J0X0Q3</accession>
<evidence type="ECO:0000313" key="4">
    <source>
        <dbReference type="Proteomes" id="UP000006415"/>
    </source>
</evidence>
<dbReference type="EMBL" id="AGZS01000003">
    <property type="protein sequence ID" value="EJD64951.1"/>
    <property type="molecule type" value="Genomic_DNA"/>
</dbReference>
<name>J0X0Q3_9BIFI</name>
<dbReference type="Proteomes" id="UP000006415">
    <property type="component" value="Unassembled WGS sequence"/>
</dbReference>
<dbReference type="InterPro" id="IPR010738">
    <property type="entry name" value="DUF1310"/>
</dbReference>
<organism evidence="3 4">
    <name type="scientific">Scardovia wiggsiae F0424</name>
    <dbReference type="NCBI Taxonomy" id="857290"/>
    <lineage>
        <taxon>Bacteria</taxon>
        <taxon>Bacillati</taxon>
        <taxon>Actinomycetota</taxon>
        <taxon>Actinomycetes</taxon>
        <taxon>Bifidobacteriales</taxon>
        <taxon>Bifidobacteriaceae</taxon>
        <taxon>Scardovia</taxon>
    </lineage>
</organism>
<evidence type="ECO:0000256" key="1">
    <source>
        <dbReference type="SAM" id="MobiDB-lite"/>
    </source>
</evidence>
<keyword evidence="2" id="KW-0472">Membrane</keyword>
<dbReference type="AlphaFoldDB" id="J0X0Q3"/>
<keyword evidence="2" id="KW-1133">Transmembrane helix</keyword>
<evidence type="ECO:0000313" key="3">
    <source>
        <dbReference type="EMBL" id="EJD64951.1"/>
    </source>
</evidence>
<dbReference type="RefSeq" id="WP_007147890.1">
    <property type="nucleotide sequence ID" value="NZ_AKCI01000001.1"/>
</dbReference>
<dbReference type="STRING" id="857290.HMPREF9156_00826"/>
<keyword evidence="4" id="KW-1185">Reference proteome</keyword>
<dbReference type="Pfam" id="PF07006">
    <property type="entry name" value="DUF1310"/>
    <property type="match status" value="1"/>
</dbReference>
<dbReference type="eggNOG" id="ENOG5033BQV">
    <property type="taxonomic scope" value="Bacteria"/>
</dbReference>
<comment type="caution">
    <text evidence="3">The sequence shown here is derived from an EMBL/GenBank/DDBJ whole genome shotgun (WGS) entry which is preliminary data.</text>
</comment>
<gene>
    <name evidence="3" type="ORF">HMPREF9156_00826</name>
</gene>
<protein>
    <recommendedName>
        <fullName evidence="5">DUF1310 family protein</fullName>
    </recommendedName>
</protein>
<evidence type="ECO:0008006" key="5">
    <source>
        <dbReference type="Google" id="ProtNLM"/>
    </source>
</evidence>
<sequence>MTGINNTDNTNNTNSSSSADASWGSDSPSAAAADAGRPRLRWWHVAIIVVSVLAVTGIGGFIMIRNKLQQQEQDAFQQEMVSIVHSSECRKLIEDGLKTFDPDALTDKGVIKTYKIDESSIKHNPMGGIEFRVVINGNEKLTTSYSVNKPSFTFDEEHPDGKLTDEGGVTSKELVTLLEKRYGKGYLER</sequence>
<evidence type="ECO:0000256" key="2">
    <source>
        <dbReference type="SAM" id="Phobius"/>
    </source>
</evidence>
<feature type="transmembrane region" description="Helical" evidence="2">
    <location>
        <begin position="42"/>
        <end position="64"/>
    </location>
</feature>
<reference evidence="3 4" key="1">
    <citation type="submission" date="2012-01" db="EMBL/GenBank/DDBJ databases">
        <title>The Genome Sequence of Scardovia wiggsiae F0424.</title>
        <authorList>
            <consortium name="The Broad Institute Genome Sequencing Platform"/>
            <person name="Earl A."/>
            <person name="Ward D."/>
            <person name="Feldgarden M."/>
            <person name="Gevers D."/>
            <person name="Izard J."/>
            <person name="Ganesan A."/>
            <person name="Baranova O.V."/>
            <person name="Blanton J.M."/>
            <person name="Tanner A.C."/>
            <person name="Mathney J."/>
            <person name="Dewhirst F.E."/>
            <person name="Young S.K."/>
            <person name="Zeng Q."/>
            <person name="Gargeya S."/>
            <person name="Fitzgerald M."/>
            <person name="Haas B."/>
            <person name="Abouelleil A."/>
            <person name="Alvarado L."/>
            <person name="Arachchi H.M."/>
            <person name="Berlin A."/>
            <person name="Chapman S.B."/>
            <person name="Gearin G."/>
            <person name="Goldberg J."/>
            <person name="Griggs A."/>
            <person name="Gujja S."/>
            <person name="Hansen M."/>
            <person name="Heiman D."/>
            <person name="Howarth C."/>
            <person name="Larimer J."/>
            <person name="Lui A."/>
            <person name="MacDonald P.J.P."/>
            <person name="McCowen C."/>
            <person name="Montmayeur A."/>
            <person name="Murphy C."/>
            <person name="Neiman D."/>
            <person name="Pearson M."/>
            <person name="Priest M."/>
            <person name="Roberts A."/>
            <person name="Saif S."/>
            <person name="Shea T."/>
            <person name="Sisk P."/>
            <person name="Stolte C."/>
            <person name="Sykes S."/>
            <person name="Wortman J."/>
            <person name="Nusbaum C."/>
            <person name="Birren B."/>
        </authorList>
    </citation>
    <scope>NUCLEOTIDE SEQUENCE [LARGE SCALE GENOMIC DNA]</scope>
    <source>
        <strain evidence="3 4">F0424</strain>
    </source>
</reference>
<dbReference type="OrthoDB" id="2235740at2"/>
<keyword evidence="2" id="KW-0812">Transmembrane</keyword>
<dbReference type="HOGENOM" id="CLU_107589_0_0_11"/>
<proteinExistence type="predicted"/>
<feature type="region of interest" description="Disordered" evidence="1">
    <location>
        <begin position="1"/>
        <end position="30"/>
    </location>
</feature>